<comment type="caution">
    <text evidence="1">The sequence shown here is derived from an EMBL/GenBank/DDBJ whole genome shotgun (WGS) entry which is preliminary data.</text>
</comment>
<reference evidence="1 2" key="1">
    <citation type="journal article" date="2017" name="Genome Announc.">
        <title>Draft Genome Sequences of Salinivibrio proteolyticus, Salinivibrio sharmensis, Salinivibrio siamensis, Salinivibrio costicola subsp. alcaliphilus, Salinivibrio costicola subsp. vallismortis, and 29 New Isolates Belonging to the Genus Salinivibrio.</title>
        <authorList>
            <person name="Lopez-Hermoso C."/>
            <person name="de la Haba R.R."/>
            <person name="Sanchez-Porro C."/>
            <person name="Bayliss S.C."/>
            <person name="Feil E.J."/>
            <person name="Ventosa A."/>
        </authorList>
    </citation>
    <scope>NUCLEOTIDE SEQUENCE [LARGE SCALE GENOMIC DNA]</scope>
    <source>
        <strain evidence="1 2">AL184</strain>
    </source>
</reference>
<proteinExistence type="predicted"/>
<dbReference type="AlphaFoldDB" id="A0AB36JY93"/>
<protein>
    <submittedName>
        <fullName evidence="1">Uncharacterized protein</fullName>
    </submittedName>
</protein>
<dbReference type="Proteomes" id="UP000189021">
    <property type="component" value="Unassembled WGS sequence"/>
</dbReference>
<evidence type="ECO:0000313" key="2">
    <source>
        <dbReference type="Proteomes" id="UP000189021"/>
    </source>
</evidence>
<dbReference type="EMBL" id="MUEK01000009">
    <property type="protein sequence ID" value="OOE39353.1"/>
    <property type="molecule type" value="Genomic_DNA"/>
</dbReference>
<evidence type="ECO:0000313" key="1">
    <source>
        <dbReference type="EMBL" id="OOE39353.1"/>
    </source>
</evidence>
<name>A0AB36JY93_9GAMM</name>
<dbReference type="RefSeq" id="WP_077659470.1">
    <property type="nucleotide sequence ID" value="NZ_CP040021.1"/>
</dbReference>
<sequence length="148" mass="17042">MKSSQQLHVVRHKIDVSSVLAWHLDGPRPGLANEAAGDAMLKFHGWLLYEPIYRATVWVDDGEQRHSFELTVERPNVVEQKLGVSAENHPLRRCGFQFEVPVFNKPFTFGFRVNGQSMTVLEGQWLTQPQIAAMEQPQKTSIWQRFKK</sequence>
<keyword evidence="2" id="KW-1185">Reference proteome</keyword>
<organism evidence="1 2">
    <name type="scientific">Salinivibrio kushneri</name>
    <dbReference type="NCBI Taxonomy" id="1908198"/>
    <lineage>
        <taxon>Bacteria</taxon>
        <taxon>Pseudomonadati</taxon>
        <taxon>Pseudomonadota</taxon>
        <taxon>Gammaproteobacteria</taxon>
        <taxon>Vibrionales</taxon>
        <taxon>Vibrionaceae</taxon>
        <taxon>Salinivibrio</taxon>
    </lineage>
</organism>
<accession>A0AB36JY93</accession>
<gene>
    <name evidence="1" type="ORF">BZG00_10730</name>
</gene>